<comment type="caution">
    <text evidence="1">The sequence shown here is derived from an EMBL/GenBank/DDBJ whole genome shotgun (WGS) entry which is preliminary data.</text>
</comment>
<keyword evidence="2" id="KW-1185">Reference proteome</keyword>
<name>A0A4C1TC30_EUMVA</name>
<dbReference type="AlphaFoldDB" id="A0A4C1TC30"/>
<dbReference type="EMBL" id="BGZK01000044">
    <property type="protein sequence ID" value="GBP10998.1"/>
    <property type="molecule type" value="Genomic_DNA"/>
</dbReference>
<gene>
    <name evidence="1" type="ORF">EVAR_79679_1</name>
</gene>
<proteinExistence type="predicted"/>
<organism evidence="1 2">
    <name type="scientific">Eumeta variegata</name>
    <name type="common">Bagworm moth</name>
    <name type="synonym">Eumeta japonica</name>
    <dbReference type="NCBI Taxonomy" id="151549"/>
    <lineage>
        <taxon>Eukaryota</taxon>
        <taxon>Metazoa</taxon>
        <taxon>Ecdysozoa</taxon>
        <taxon>Arthropoda</taxon>
        <taxon>Hexapoda</taxon>
        <taxon>Insecta</taxon>
        <taxon>Pterygota</taxon>
        <taxon>Neoptera</taxon>
        <taxon>Endopterygota</taxon>
        <taxon>Lepidoptera</taxon>
        <taxon>Glossata</taxon>
        <taxon>Ditrysia</taxon>
        <taxon>Tineoidea</taxon>
        <taxon>Psychidae</taxon>
        <taxon>Oiketicinae</taxon>
        <taxon>Eumeta</taxon>
    </lineage>
</organism>
<sequence>MSVTPDSRVDGSRWRRGAAGLFVIFRGAIMGRDKSGRIDGARAFDSASYAARPLFTHAAPLTAARSLECALRIMDSAEAAALSGGAGGDGAPGSYYDARWLNVHTYDGKLASRARKLMLTPSRHFDHLAVNTSYSAVLVPLNVNVDGEYAYIHILS</sequence>
<evidence type="ECO:0000313" key="1">
    <source>
        <dbReference type="EMBL" id="GBP10998.1"/>
    </source>
</evidence>
<reference evidence="1 2" key="1">
    <citation type="journal article" date="2019" name="Commun. Biol.">
        <title>The bagworm genome reveals a unique fibroin gene that provides high tensile strength.</title>
        <authorList>
            <person name="Kono N."/>
            <person name="Nakamura H."/>
            <person name="Ohtoshi R."/>
            <person name="Tomita M."/>
            <person name="Numata K."/>
            <person name="Arakawa K."/>
        </authorList>
    </citation>
    <scope>NUCLEOTIDE SEQUENCE [LARGE SCALE GENOMIC DNA]</scope>
</reference>
<dbReference type="STRING" id="151549.A0A4C1TC30"/>
<accession>A0A4C1TC30</accession>
<evidence type="ECO:0000313" key="2">
    <source>
        <dbReference type="Proteomes" id="UP000299102"/>
    </source>
</evidence>
<protein>
    <submittedName>
        <fullName evidence="1">Uncharacterized protein</fullName>
    </submittedName>
</protein>
<dbReference type="Proteomes" id="UP000299102">
    <property type="component" value="Unassembled WGS sequence"/>
</dbReference>
<dbReference type="OrthoDB" id="10054666at2759"/>